<organism evidence="2 3">
    <name type="scientific">Meloidogyne floridensis</name>
    <dbReference type="NCBI Taxonomy" id="298350"/>
    <lineage>
        <taxon>Eukaryota</taxon>
        <taxon>Metazoa</taxon>
        <taxon>Ecdysozoa</taxon>
        <taxon>Nematoda</taxon>
        <taxon>Chromadorea</taxon>
        <taxon>Rhabditida</taxon>
        <taxon>Tylenchina</taxon>
        <taxon>Tylenchomorpha</taxon>
        <taxon>Tylenchoidea</taxon>
        <taxon>Meloidogynidae</taxon>
        <taxon>Meloidogyninae</taxon>
        <taxon>Meloidogyne</taxon>
    </lineage>
</organism>
<feature type="region of interest" description="Disordered" evidence="1">
    <location>
        <begin position="1333"/>
        <end position="1358"/>
    </location>
</feature>
<sequence>MPSSLEAMIQNMIQAGIPQAQMMQLLQTMQATATNNNNISSPAINGTTNSATNSSSGGGHQTVNQAHQHFSLANQHQQAASQSAVVASGGGGNGGSTAAVNTAGAHQVAAAAAATGQHQSAIHATSLMQQMAAVAAAAQQQHPHSQQPTNTSVGLQAVMQQQLQQTAAAGSAATHPMAAALAQASGKNAQFVASIQQQQQQQQQQQAAAVANNGNTGVSVSIPPGMTVAVQHPQLASNVGQNVSANNAGQLVPSLATPSLAWPIFQPIPFFDMATYQKVNLDVQPSAMANGMDLPLNDINTLSGNQMTIVDTSNNSNIEGNRVVCGQTIQYNPNPQINEQIGQNISWQVNTSSNGANTPQGLILLQQNGGGGELPQQIIGIGQIIGGNGGIINTGDNDNTGQISYGRADSTLGGIGVNCGKINEIEGGGGSGGVNIIMSENPTGKFNNIQNRGNIPSKFYGNKKSVNVIGQQLLQESEKSANPSSNNNAGGVTNNAAAAAAQLLHGGIVGFQNQLQMNQLAALMANQQSQQNAKLASLSNTGVDSSTDLGSENVGAAVQQLRSSSQQNTAQQQTQLTAMQQLLLQQQQQQQLSAVIAAQQQQQQQEQQQTDNGSAGHQRQTPLNDLVRTHFLNSSNGNNNGGNTNNGNSVNRTPNSTPSNHSNTQGNGHGGSSKNGTPCPVNGRNSVNGSQQQTTLSGNNSVSPKTGSASVPTDPAPRKQSSMILSNPLNAELGELKQRGLNALRSPEAMSDSLQKRLVEMAATLNSTMVAPMVSNGGGGGNGNGGNGGNLISTGGGACNGNNIPPAILLQQQQQIYQHQHQLLQQQLLQQQLLAQQNQQNGPISSQNQQTSLANNFSNAISNQRSQSNNGQQQQSGGTNTNLLQSMIPSAETEGAPNLLAATEMHYTETFRQEGGNRKIKPATPQSGRQPPELEVGTGLNQRRKSGVYMLGMNIKEEKPSTPQSTSPQSTQPTATSTTAISTSAMMNYMNSVLTSARSHLQGQGAGIQFDQNGNQIDYSCRPIDQIFRRAREELSHSPSNLSVSAASAGGAVNAASLSLSQVSNTNVSNVASIPSTTSNGENTLTTSAIGGDLGVLSRTCLIGISDTNRRGSIGAAHQLASAQQMTVQQPVPLSTALYPGNLTPQQLQQHYFQLQQQQQQLQQIQQLQAQLQQQQQLQQGADNNTSLDGNKKRVSSGMGSEEGPSAKSARSSLGNSSGNESTQDRQAWTTPSADLVVDTKNVQCSSAGPEQLEREEMSNNDNPINIVDGNISSDSSKQKLNENIEEDDFNGNDENNLINVVVQDNEDINEDERAAAALEQGNNTSILTNNIRAQDEGIDSPSNGKQLRIVEDEEDDQ</sequence>
<feature type="region of interest" description="Disordered" evidence="1">
    <location>
        <begin position="37"/>
        <end position="94"/>
    </location>
</feature>
<name>A0A915NWA3_9BILA</name>
<dbReference type="Proteomes" id="UP000887560">
    <property type="component" value="Unplaced"/>
</dbReference>
<feature type="region of interest" description="Disordered" evidence="1">
    <location>
        <begin position="912"/>
        <end position="943"/>
    </location>
</feature>
<protein>
    <submittedName>
        <fullName evidence="3">Uncharacterized protein</fullName>
    </submittedName>
</protein>
<feature type="compositionally biased region" description="Low complexity" evidence="1">
    <location>
        <begin position="862"/>
        <end position="882"/>
    </location>
</feature>
<feature type="compositionally biased region" description="Low complexity" evidence="1">
    <location>
        <begin position="45"/>
        <end position="55"/>
    </location>
</feature>
<accession>A0A915NWA3</accession>
<feature type="compositionally biased region" description="Polar residues" evidence="1">
    <location>
        <begin position="657"/>
        <end position="666"/>
    </location>
</feature>
<proteinExistence type="predicted"/>
<evidence type="ECO:0000313" key="3">
    <source>
        <dbReference type="WBParaSite" id="scf7180000420914.g5920"/>
    </source>
</evidence>
<feature type="region of interest" description="Disordered" evidence="1">
    <location>
        <begin position="1180"/>
        <end position="1276"/>
    </location>
</feature>
<feature type="region of interest" description="Disordered" evidence="1">
    <location>
        <begin position="630"/>
        <end position="721"/>
    </location>
</feature>
<feature type="compositionally biased region" description="Low complexity" evidence="1">
    <location>
        <begin position="633"/>
        <end position="656"/>
    </location>
</feature>
<feature type="compositionally biased region" description="Polar residues" evidence="1">
    <location>
        <begin position="1209"/>
        <end position="1233"/>
    </location>
</feature>
<feature type="compositionally biased region" description="Polar residues" evidence="1">
    <location>
        <begin position="61"/>
        <end position="72"/>
    </location>
</feature>
<dbReference type="WBParaSite" id="scf7180000420914.g5920">
    <property type="protein sequence ID" value="scf7180000420914.g5920"/>
    <property type="gene ID" value="scf7180000420914.g5920"/>
</dbReference>
<feature type="compositionally biased region" description="Low complexity" evidence="1">
    <location>
        <begin position="961"/>
        <end position="978"/>
    </location>
</feature>
<keyword evidence="2" id="KW-1185">Reference proteome</keyword>
<feature type="region of interest" description="Disordered" evidence="1">
    <location>
        <begin position="862"/>
        <end position="883"/>
    </location>
</feature>
<evidence type="ECO:0000313" key="2">
    <source>
        <dbReference type="Proteomes" id="UP000887560"/>
    </source>
</evidence>
<reference evidence="3" key="1">
    <citation type="submission" date="2022-11" db="UniProtKB">
        <authorList>
            <consortium name="WormBaseParasite"/>
        </authorList>
    </citation>
    <scope>IDENTIFICATION</scope>
</reference>
<feature type="compositionally biased region" description="Polar residues" evidence="1">
    <location>
        <begin position="683"/>
        <end position="711"/>
    </location>
</feature>
<feature type="compositionally biased region" description="Low complexity" evidence="1">
    <location>
        <begin position="73"/>
        <end position="87"/>
    </location>
</feature>
<evidence type="ECO:0000256" key="1">
    <source>
        <dbReference type="SAM" id="MobiDB-lite"/>
    </source>
</evidence>
<feature type="region of interest" description="Disordered" evidence="1">
    <location>
        <begin position="958"/>
        <end position="978"/>
    </location>
</feature>